<reference evidence="1 2" key="1">
    <citation type="submission" date="2021-07" db="EMBL/GenBank/DDBJ databases">
        <title>Genome data of Colletotrichum spaethianum.</title>
        <authorList>
            <person name="Utami Y.D."/>
            <person name="Hiruma K."/>
        </authorList>
    </citation>
    <scope>NUCLEOTIDE SEQUENCE [LARGE SCALE GENOMIC DNA]</scope>
    <source>
        <strain evidence="1 2">MAFF 242679</strain>
    </source>
</reference>
<evidence type="ECO:0000313" key="1">
    <source>
        <dbReference type="EMBL" id="GJC87174.1"/>
    </source>
</evidence>
<comment type="caution">
    <text evidence="1">The sequence shown here is derived from an EMBL/GenBank/DDBJ whole genome shotgun (WGS) entry which is preliminary data.</text>
</comment>
<dbReference type="EMBL" id="BPPX01000025">
    <property type="protein sequence ID" value="GJC87174.1"/>
    <property type="molecule type" value="Genomic_DNA"/>
</dbReference>
<proteinExistence type="predicted"/>
<protein>
    <submittedName>
        <fullName evidence="1">Uncharacterized protein</fullName>
    </submittedName>
</protein>
<accession>A0AA37LWA2</accession>
<evidence type="ECO:0000313" key="2">
    <source>
        <dbReference type="Proteomes" id="UP001055172"/>
    </source>
</evidence>
<dbReference type="AlphaFoldDB" id="A0AA37LWA2"/>
<dbReference type="Proteomes" id="UP001055172">
    <property type="component" value="Unassembled WGS sequence"/>
</dbReference>
<keyword evidence="2" id="KW-1185">Reference proteome</keyword>
<sequence length="94" mass="11053">MCTGSQFPINWECTSDFCCRTLSIRELSRYQTVSEFRVFVAGKDRSIRANLCEIRNKRSFELNPAFRKIRFPFHEKPKYGQTYTGAKQRGCDVE</sequence>
<name>A0AA37LWA2_9PEZI</name>
<gene>
    <name evidence="1" type="ORF">ColLi_10012</name>
</gene>
<organism evidence="1 2">
    <name type="scientific">Colletotrichum liriopes</name>
    <dbReference type="NCBI Taxonomy" id="708192"/>
    <lineage>
        <taxon>Eukaryota</taxon>
        <taxon>Fungi</taxon>
        <taxon>Dikarya</taxon>
        <taxon>Ascomycota</taxon>
        <taxon>Pezizomycotina</taxon>
        <taxon>Sordariomycetes</taxon>
        <taxon>Hypocreomycetidae</taxon>
        <taxon>Glomerellales</taxon>
        <taxon>Glomerellaceae</taxon>
        <taxon>Colletotrichum</taxon>
        <taxon>Colletotrichum spaethianum species complex</taxon>
    </lineage>
</organism>